<dbReference type="InterPro" id="IPR025739">
    <property type="entry name" value="FAM110_N"/>
</dbReference>
<dbReference type="InterPro" id="IPR025741">
    <property type="entry name" value="FAM110_C"/>
</dbReference>
<dbReference type="Pfam" id="PF14161">
    <property type="entry name" value="FAM110_N"/>
    <property type="match status" value="1"/>
</dbReference>
<feature type="compositionally biased region" description="Low complexity" evidence="2">
    <location>
        <begin position="292"/>
        <end position="301"/>
    </location>
</feature>
<feature type="compositionally biased region" description="Basic and acidic residues" evidence="2">
    <location>
        <begin position="33"/>
        <end position="48"/>
    </location>
</feature>
<keyword evidence="6" id="KW-1185">Reference proteome</keyword>
<dbReference type="PANTHER" id="PTHR14758">
    <property type="entry name" value="AGAP005440-PA"/>
    <property type="match status" value="1"/>
</dbReference>
<dbReference type="Pfam" id="PF14160">
    <property type="entry name" value="FAM110_C"/>
    <property type="match status" value="1"/>
</dbReference>
<evidence type="ECO:0000259" key="3">
    <source>
        <dbReference type="Pfam" id="PF14160"/>
    </source>
</evidence>
<name>A0A8K0EIJ2_BRALA</name>
<comment type="similarity">
    <text evidence="1">Belongs to the FAM110 family.</text>
</comment>
<evidence type="ECO:0000313" key="5">
    <source>
        <dbReference type="EMBL" id="CAH1254575.1"/>
    </source>
</evidence>
<evidence type="ECO:0000313" key="6">
    <source>
        <dbReference type="Proteomes" id="UP000838412"/>
    </source>
</evidence>
<feature type="domain" description="Centrosome-associated FAM110 N-terminal" evidence="4">
    <location>
        <begin position="5"/>
        <end position="89"/>
    </location>
</feature>
<gene>
    <name evidence="5" type="primary">FAM110B</name>
    <name evidence="5" type="ORF">BLAG_LOCUS13930</name>
</gene>
<evidence type="ECO:0000256" key="2">
    <source>
        <dbReference type="SAM" id="MobiDB-lite"/>
    </source>
</evidence>
<proteinExistence type="inferred from homology"/>
<dbReference type="AlphaFoldDB" id="A0A8K0EIJ2"/>
<evidence type="ECO:0000259" key="4">
    <source>
        <dbReference type="Pfam" id="PF14161"/>
    </source>
</evidence>
<feature type="compositionally biased region" description="Polar residues" evidence="2">
    <location>
        <begin position="139"/>
        <end position="173"/>
    </location>
</feature>
<dbReference type="PANTHER" id="PTHR14758:SF1">
    <property type="entry name" value="CENTROSOME-ASSOCIATED FAM110 C-TERMINAL DOMAIN-CONTAINING PROTEIN"/>
    <property type="match status" value="1"/>
</dbReference>
<feature type="region of interest" description="Disordered" evidence="2">
    <location>
        <begin position="63"/>
        <end position="186"/>
    </location>
</feature>
<dbReference type="InterPro" id="IPR025740">
    <property type="entry name" value="FAM110"/>
</dbReference>
<reference evidence="5" key="1">
    <citation type="submission" date="2022-01" db="EMBL/GenBank/DDBJ databases">
        <authorList>
            <person name="Braso-Vives M."/>
        </authorList>
    </citation>
    <scope>NUCLEOTIDE SEQUENCE</scope>
</reference>
<sequence>MAALTVPFSLSKSPLKILNRGPDFFREQALSNNKKESRQGKSARELLEETKGKYVKSVKVRVQKQEPAITKNPNAKPKVKNKPNASWPPVKKLEGKPEVPPKPISILVKSEVSNSVPDMKRPSPSKSETSCSMPDLLKHSQQVDQNSNTIIDTQVPSSDGPQPKRSNTKAQDTSDPEEAKSSEFLQTCTAEELLSNTQNSLKHIGFPLLRSFKQNHTKRHKQQESCRERLRTRSFSGSSQKSGSLRRSKSDVGHRFPQTQADIDKFFNTLGFDKGVSSPLRRAQDTSTQFFSDSNSVSISVSEDRDSADRPDGEEADMDRIPEGPSVIERNARIIKWMYHCKKEREYRPTSGVTDL</sequence>
<dbReference type="EMBL" id="OV696687">
    <property type="protein sequence ID" value="CAH1254575.1"/>
    <property type="molecule type" value="Genomic_DNA"/>
</dbReference>
<protein>
    <submittedName>
        <fullName evidence="5">FAM110B protein</fullName>
    </submittedName>
</protein>
<feature type="compositionally biased region" description="Basic and acidic residues" evidence="2">
    <location>
        <begin position="222"/>
        <end position="231"/>
    </location>
</feature>
<evidence type="ECO:0000256" key="1">
    <source>
        <dbReference type="ARBA" id="ARBA00010576"/>
    </source>
</evidence>
<feature type="region of interest" description="Disordered" evidence="2">
    <location>
        <begin position="212"/>
        <end position="255"/>
    </location>
</feature>
<organism evidence="5 6">
    <name type="scientific">Branchiostoma lanceolatum</name>
    <name type="common">Common lancelet</name>
    <name type="synonym">Amphioxus lanceolatum</name>
    <dbReference type="NCBI Taxonomy" id="7740"/>
    <lineage>
        <taxon>Eukaryota</taxon>
        <taxon>Metazoa</taxon>
        <taxon>Chordata</taxon>
        <taxon>Cephalochordata</taxon>
        <taxon>Leptocardii</taxon>
        <taxon>Amphioxiformes</taxon>
        <taxon>Branchiostomatidae</taxon>
        <taxon>Branchiostoma</taxon>
    </lineage>
</organism>
<accession>A0A8K0EIJ2</accession>
<dbReference type="OrthoDB" id="10028183at2759"/>
<feature type="region of interest" description="Disordered" evidence="2">
    <location>
        <begin position="283"/>
        <end position="325"/>
    </location>
</feature>
<feature type="domain" description="Centrosome-associated FAM110 C-terminal" evidence="3">
    <location>
        <begin position="244"/>
        <end position="343"/>
    </location>
</feature>
<feature type="compositionally biased region" description="Low complexity" evidence="2">
    <location>
        <begin position="233"/>
        <end position="245"/>
    </location>
</feature>
<dbReference type="Proteomes" id="UP000838412">
    <property type="component" value="Chromosome 2"/>
</dbReference>
<feature type="compositionally biased region" description="Basic and acidic residues" evidence="2">
    <location>
        <begin position="302"/>
        <end position="322"/>
    </location>
</feature>
<feature type="region of interest" description="Disordered" evidence="2">
    <location>
        <begin position="28"/>
        <end position="48"/>
    </location>
</feature>